<sequence length="243" mass="27495">MRVDKVLEERQIGSRKTVKRLIQQKRVKVDGIAITNGSFNVEQAIHQLTVDDDLIAIPPHRYFMLHKPNGVVTAKTDANCQTIFDLIADDDQNDQLYPVGRLDRDTEGLLLITDNGQLGYQLLLPDKKVEKVYEATINDIVTEADITAFAEGIVFIGGEKCLPAKLEILSDHGIHSQVRVTIQEGKFHQVKKMFLACGKKLVYLKRVEMGPLVLDPHLRAGEYRPLTTNELLALKPYFRYKTT</sequence>
<evidence type="ECO:0000256" key="4">
    <source>
        <dbReference type="PROSITE-ProRule" id="PRU00182"/>
    </source>
</evidence>
<dbReference type="Proteomes" id="UP000501451">
    <property type="component" value="Chromosome"/>
</dbReference>
<proteinExistence type="inferred from homology"/>
<dbReference type="EC" id="5.4.99.-" evidence="5"/>
<evidence type="ECO:0000256" key="3">
    <source>
        <dbReference type="ARBA" id="ARBA00023235"/>
    </source>
</evidence>
<dbReference type="PANTHER" id="PTHR47683:SF4">
    <property type="entry name" value="PSEUDOURIDINE SYNTHASE"/>
    <property type="match status" value="1"/>
</dbReference>
<dbReference type="GO" id="GO:0005829">
    <property type="term" value="C:cytosol"/>
    <property type="evidence" value="ECO:0007669"/>
    <property type="project" value="UniProtKB-ARBA"/>
</dbReference>
<dbReference type="InterPro" id="IPR018496">
    <property type="entry name" value="PsdUridine_synth_RsuA/RluB_CS"/>
</dbReference>
<dbReference type="PROSITE" id="PS01149">
    <property type="entry name" value="PSI_RSU"/>
    <property type="match status" value="1"/>
</dbReference>
<dbReference type="Gene3D" id="3.10.290.10">
    <property type="entry name" value="RNA-binding S4 domain"/>
    <property type="match status" value="1"/>
</dbReference>
<dbReference type="RefSeq" id="WP_166161387.1">
    <property type="nucleotide sequence ID" value="NZ_CP049740.1"/>
</dbReference>
<evidence type="ECO:0000256" key="2">
    <source>
        <dbReference type="ARBA" id="ARBA00022884"/>
    </source>
</evidence>
<dbReference type="PANTHER" id="PTHR47683">
    <property type="entry name" value="PSEUDOURIDINE SYNTHASE FAMILY PROTEIN-RELATED"/>
    <property type="match status" value="1"/>
</dbReference>
<keyword evidence="8" id="KW-1185">Reference proteome</keyword>
<accession>A0A6G7K8P3</accession>
<dbReference type="InterPro" id="IPR050343">
    <property type="entry name" value="RsuA_PseudoU_synthase"/>
</dbReference>
<dbReference type="InterPro" id="IPR002942">
    <property type="entry name" value="S4_RNA-bd"/>
</dbReference>
<dbReference type="Gene3D" id="3.30.70.1560">
    <property type="entry name" value="Alpha-L RNA-binding motif"/>
    <property type="match status" value="1"/>
</dbReference>
<organism evidence="7 8">
    <name type="scientific">Jeotgalibaca arthritidis</name>
    <dbReference type="NCBI Taxonomy" id="1868794"/>
    <lineage>
        <taxon>Bacteria</taxon>
        <taxon>Bacillati</taxon>
        <taxon>Bacillota</taxon>
        <taxon>Bacilli</taxon>
        <taxon>Lactobacillales</taxon>
        <taxon>Carnobacteriaceae</taxon>
        <taxon>Jeotgalibaca</taxon>
    </lineage>
</organism>
<dbReference type="EMBL" id="CP049740">
    <property type="protein sequence ID" value="QII81634.1"/>
    <property type="molecule type" value="Genomic_DNA"/>
</dbReference>
<dbReference type="InterPro" id="IPR036986">
    <property type="entry name" value="S4_RNA-bd_sf"/>
</dbReference>
<dbReference type="GO" id="GO:0120159">
    <property type="term" value="F:rRNA pseudouridine synthase activity"/>
    <property type="evidence" value="ECO:0007669"/>
    <property type="project" value="UniProtKB-ARBA"/>
</dbReference>
<evidence type="ECO:0000256" key="5">
    <source>
        <dbReference type="RuleBase" id="RU003887"/>
    </source>
</evidence>
<dbReference type="FunFam" id="3.30.70.1560:FF:000001">
    <property type="entry name" value="Pseudouridine synthase"/>
    <property type="match status" value="1"/>
</dbReference>
<dbReference type="Pfam" id="PF00849">
    <property type="entry name" value="PseudoU_synth_2"/>
    <property type="match status" value="1"/>
</dbReference>
<dbReference type="InterPro" id="IPR020103">
    <property type="entry name" value="PsdUridine_synth_cat_dom_sf"/>
</dbReference>
<keyword evidence="2 4" id="KW-0694">RNA-binding</keyword>
<dbReference type="SUPFAM" id="SSF55174">
    <property type="entry name" value="Alpha-L RNA-binding motif"/>
    <property type="match status" value="1"/>
</dbReference>
<dbReference type="InterPro" id="IPR000748">
    <property type="entry name" value="PsdUridine_synth_RsuA/RluB/E/F"/>
</dbReference>
<dbReference type="NCBIfam" id="TIGR00093">
    <property type="entry name" value="pseudouridine synthase"/>
    <property type="match status" value="1"/>
</dbReference>
<feature type="domain" description="RNA-binding S4" evidence="6">
    <location>
        <begin position="1"/>
        <end position="63"/>
    </location>
</feature>
<dbReference type="Pfam" id="PF01479">
    <property type="entry name" value="S4"/>
    <property type="match status" value="1"/>
</dbReference>
<dbReference type="GO" id="GO:0000455">
    <property type="term" value="P:enzyme-directed rRNA pseudouridine synthesis"/>
    <property type="evidence" value="ECO:0007669"/>
    <property type="project" value="UniProtKB-ARBA"/>
</dbReference>
<dbReference type="InterPro" id="IPR020094">
    <property type="entry name" value="TruA/RsuA/RluB/E/F_N"/>
</dbReference>
<keyword evidence="3 5" id="KW-0413">Isomerase</keyword>
<protein>
    <recommendedName>
        <fullName evidence="5">Pseudouridine synthase</fullName>
        <ecNumber evidence="5">5.4.99.-</ecNumber>
    </recommendedName>
</protein>
<dbReference type="KEGG" id="jar:G7057_03510"/>
<dbReference type="CDD" id="cd02553">
    <property type="entry name" value="PseudoU_synth_RsuA"/>
    <property type="match status" value="1"/>
</dbReference>
<evidence type="ECO:0000313" key="7">
    <source>
        <dbReference type="EMBL" id="QII81634.1"/>
    </source>
</evidence>
<dbReference type="GO" id="GO:0003723">
    <property type="term" value="F:RNA binding"/>
    <property type="evidence" value="ECO:0007669"/>
    <property type="project" value="UniProtKB-KW"/>
</dbReference>
<dbReference type="SUPFAM" id="SSF55120">
    <property type="entry name" value="Pseudouridine synthase"/>
    <property type="match status" value="1"/>
</dbReference>
<dbReference type="PROSITE" id="PS50889">
    <property type="entry name" value="S4"/>
    <property type="match status" value="1"/>
</dbReference>
<dbReference type="SMART" id="SM00363">
    <property type="entry name" value="S4"/>
    <property type="match status" value="1"/>
</dbReference>
<name>A0A6G7K8P3_9LACT</name>
<reference evidence="7 8" key="1">
    <citation type="journal article" date="2017" name="Int. J. Syst. Evol. Microbiol.">
        <title>Jeotgalibaca porci sp. nov. and Jeotgalibaca arthritidis sp. nov., isolated from pigs, and emended description of the genus Jeotgalibaca.</title>
        <authorList>
            <person name="Zamora L."/>
            <person name="Perez-Sancho M."/>
            <person name="Dominguez L."/>
            <person name="Fernandez-Garayzabal J.F."/>
            <person name="Vela A.I."/>
        </authorList>
    </citation>
    <scope>NUCLEOTIDE SEQUENCE [LARGE SCALE GENOMIC DNA]</scope>
    <source>
        <strain evidence="7 8">CECT 9157</strain>
    </source>
</reference>
<evidence type="ECO:0000256" key="1">
    <source>
        <dbReference type="ARBA" id="ARBA00008348"/>
    </source>
</evidence>
<dbReference type="InterPro" id="IPR042092">
    <property type="entry name" value="PsdUridine_s_RsuA/RluB/E/F_cat"/>
</dbReference>
<evidence type="ECO:0000259" key="6">
    <source>
        <dbReference type="SMART" id="SM00363"/>
    </source>
</evidence>
<gene>
    <name evidence="7" type="ORF">G7057_03510</name>
</gene>
<dbReference type="AlphaFoldDB" id="A0A6G7K8P3"/>
<dbReference type="Gene3D" id="3.30.70.580">
    <property type="entry name" value="Pseudouridine synthase I, catalytic domain, N-terminal subdomain"/>
    <property type="match status" value="1"/>
</dbReference>
<evidence type="ECO:0000313" key="8">
    <source>
        <dbReference type="Proteomes" id="UP000501451"/>
    </source>
</evidence>
<dbReference type="CDD" id="cd00165">
    <property type="entry name" value="S4"/>
    <property type="match status" value="1"/>
</dbReference>
<dbReference type="InterPro" id="IPR006145">
    <property type="entry name" value="PsdUridine_synth_RsuA/RluA"/>
</dbReference>
<comment type="similarity">
    <text evidence="1 5">Belongs to the pseudouridine synthase RsuA family.</text>
</comment>